<feature type="compositionally biased region" description="Basic and acidic residues" evidence="1">
    <location>
        <begin position="60"/>
        <end position="70"/>
    </location>
</feature>
<dbReference type="AlphaFoldDB" id="A0A4Y2PS13"/>
<protein>
    <submittedName>
        <fullName evidence="2">Uncharacterized protein</fullName>
    </submittedName>
</protein>
<name>A0A4Y2PS13_ARAVE</name>
<keyword evidence="3" id="KW-1185">Reference proteome</keyword>
<organism evidence="2 3">
    <name type="scientific">Araneus ventricosus</name>
    <name type="common">Orbweaver spider</name>
    <name type="synonym">Epeira ventricosa</name>
    <dbReference type="NCBI Taxonomy" id="182803"/>
    <lineage>
        <taxon>Eukaryota</taxon>
        <taxon>Metazoa</taxon>
        <taxon>Ecdysozoa</taxon>
        <taxon>Arthropoda</taxon>
        <taxon>Chelicerata</taxon>
        <taxon>Arachnida</taxon>
        <taxon>Araneae</taxon>
        <taxon>Araneomorphae</taxon>
        <taxon>Entelegynae</taxon>
        <taxon>Araneoidea</taxon>
        <taxon>Araneidae</taxon>
        <taxon>Araneus</taxon>
    </lineage>
</organism>
<dbReference type="EMBL" id="BGPR01294549">
    <property type="protein sequence ID" value="GBN53047.1"/>
    <property type="molecule type" value="Genomic_DNA"/>
</dbReference>
<comment type="caution">
    <text evidence="2">The sequence shown here is derived from an EMBL/GenBank/DDBJ whole genome shotgun (WGS) entry which is preliminary data.</text>
</comment>
<accession>A0A4Y2PS13</accession>
<proteinExistence type="predicted"/>
<evidence type="ECO:0000313" key="3">
    <source>
        <dbReference type="Proteomes" id="UP000499080"/>
    </source>
</evidence>
<feature type="region of interest" description="Disordered" evidence="1">
    <location>
        <begin position="52"/>
        <end position="86"/>
    </location>
</feature>
<evidence type="ECO:0000313" key="2">
    <source>
        <dbReference type="EMBL" id="GBN53047.1"/>
    </source>
</evidence>
<dbReference type="Proteomes" id="UP000499080">
    <property type="component" value="Unassembled WGS sequence"/>
</dbReference>
<evidence type="ECO:0000256" key="1">
    <source>
        <dbReference type="SAM" id="MobiDB-lite"/>
    </source>
</evidence>
<sequence>MPKKFLSTLKTISKFIASEIEKTTKLFTELLKISLKTPLKTLFNIALLKKLQKPSKQQKRKEEPPEKMKELTNLSKKPGYDALQNN</sequence>
<reference evidence="2 3" key="1">
    <citation type="journal article" date="2019" name="Sci. Rep.">
        <title>Orb-weaving spider Araneus ventricosus genome elucidates the spidroin gene catalogue.</title>
        <authorList>
            <person name="Kono N."/>
            <person name="Nakamura H."/>
            <person name="Ohtoshi R."/>
            <person name="Moran D.A.P."/>
            <person name="Shinohara A."/>
            <person name="Yoshida Y."/>
            <person name="Fujiwara M."/>
            <person name="Mori M."/>
            <person name="Tomita M."/>
            <person name="Arakawa K."/>
        </authorList>
    </citation>
    <scope>NUCLEOTIDE SEQUENCE [LARGE SCALE GENOMIC DNA]</scope>
</reference>
<gene>
    <name evidence="2" type="ORF">AVEN_189257_1</name>
</gene>